<organism evidence="1">
    <name type="scientific">marine sediment metagenome</name>
    <dbReference type="NCBI Taxonomy" id="412755"/>
    <lineage>
        <taxon>unclassified sequences</taxon>
        <taxon>metagenomes</taxon>
        <taxon>ecological metagenomes</taxon>
    </lineage>
</organism>
<dbReference type="InterPro" id="IPR052045">
    <property type="entry name" value="Sulfur_Carrier/Prot_Modifier"/>
</dbReference>
<name>X1EM48_9ZZZZ</name>
<dbReference type="SUPFAM" id="SSF54285">
    <property type="entry name" value="MoaD/ThiS"/>
    <property type="match status" value="1"/>
</dbReference>
<dbReference type="InterPro" id="IPR012675">
    <property type="entry name" value="Beta-grasp_dom_sf"/>
</dbReference>
<dbReference type="Pfam" id="PF02597">
    <property type="entry name" value="ThiS"/>
    <property type="match status" value="1"/>
</dbReference>
<protein>
    <recommendedName>
        <fullName evidence="2">Molybdopterin synthase sulfur carrier subunit</fullName>
    </recommendedName>
</protein>
<dbReference type="PANTHER" id="PTHR38031:SF1">
    <property type="entry name" value="SULFUR CARRIER PROTEIN CYSO"/>
    <property type="match status" value="1"/>
</dbReference>
<evidence type="ECO:0000313" key="1">
    <source>
        <dbReference type="EMBL" id="GAH09733.1"/>
    </source>
</evidence>
<dbReference type="InterPro" id="IPR003749">
    <property type="entry name" value="ThiS/MoaD-like"/>
</dbReference>
<dbReference type="InterPro" id="IPR016155">
    <property type="entry name" value="Mopterin_synth/thiamin_S_b"/>
</dbReference>
<evidence type="ECO:0008006" key="2">
    <source>
        <dbReference type="Google" id="ProtNLM"/>
    </source>
</evidence>
<accession>X1EM48</accession>
<comment type="caution">
    <text evidence="1">The sequence shown here is derived from an EMBL/GenBank/DDBJ whole genome shotgun (WGS) entry which is preliminary data.</text>
</comment>
<dbReference type="EMBL" id="BART01031011">
    <property type="protein sequence ID" value="GAH09733.1"/>
    <property type="molecule type" value="Genomic_DNA"/>
</dbReference>
<dbReference type="AlphaFoldDB" id="X1EM48"/>
<sequence>MPVLRIPTPLRSYVDGNTEVTVEGNTVSEAMGDLIYQHPSIQTHIFNSQGTLRPFVNLFLGEDNIRDLSGLDTPLKDNDRLLMIPSIAGGCSQ</sequence>
<dbReference type="Gene3D" id="3.10.20.30">
    <property type="match status" value="1"/>
</dbReference>
<dbReference type="PANTHER" id="PTHR38031">
    <property type="entry name" value="SULFUR CARRIER PROTEIN SLR0821-RELATED"/>
    <property type="match status" value="1"/>
</dbReference>
<gene>
    <name evidence="1" type="ORF">S01H4_53974</name>
</gene>
<reference evidence="1" key="1">
    <citation type="journal article" date="2014" name="Front. Microbiol.">
        <title>High frequency of phylogenetically diverse reductive dehalogenase-homologous genes in deep subseafloor sedimentary metagenomes.</title>
        <authorList>
            <person name="Kawai M."/>
            <person name="Futagami T."/>
            <person name="Toyoda A."/>
            <person name="Takaki Y."/>
            <person name="Nishi S."/>
            <person name="Hori S."/>
            <person name="Arai W."/>
            <person name="Tsubouchi T."/>
            <person name="Morono Y."/>
            <person name="Uchiyama I."/>
            <person name="Ito T."/>
            <person name="Fujiyama A."/>
            <person name="Inagaki F."/>
            <person name="Takami H."/>
        </authorList>
    </citation>
    <scope>NUCLEOTIDE SEQUENCE</scope>
    <source>
        <strain evidence="1">Expedition CK06-06</strain>
    </source>
</reference>
<proteinExistence type="predicted"/>